<proteinExistence type="predicted"/>
<dbReference type="EMBL" id="FONR01000015">
    <property type="protein sequence ID" value="SFG08590.1"/>
    <property type="molecule type" value="Genomic_DNA"/>
</dbReference>
<name>A0A1I2NZP4_9ACTN</name>
<evidence type="ECO:0000313" key="3">
    <source>
        <dbReference type="Proteomes" id="UP000181942"/>
    </source>
</evidence>
<feature type="region of interest" description="Disordered" evidence="1">
    <location>
        <begin position="210"/>
        <end position="238"/>
    </location>
</feature>
<dbReference type="Proteomes" id="UP000181942">
    <property type="component" value="Unassembled WGS sequence"/>
</dbReference>
<protein>
    <submittedName>
        <fullName evidence="2">Uncharacterized protein</fullName>
    </submittedName>
</protein>
<evidence type="ECO:0000256" key="1">
    <source>
        <dbReference type="SAM" id="MobiDB-lite"/>
    </source>
</evidence>
<feature type="region of interest" description="Disordered" evidence="1">
    <location>
        <begin position="310"/>
        <end position="368"/>
    </location>
</feature>
<accession>A0A1I2NZP4</accession>
<dbReference type="AlphaFoldDB" id="A0A1I2NZP4"/>
<organism evidence="2 3">
    <name type="scientific">Streptomyces mirabilis</name>
    <dbReference type="NCBI Taxonomy" id="68239"/>
    <lineage>
        <taxon>Bacteria</taxon>
        <taxon>Bacillati</taxon>
        <taxon>Actinomycetota</taxon>
        <taxon>Actinomycetes</taxon>
        <taxon>Kitasatosporales</taxon>
        <taxon>Streptomycetaceae</taxon>
        <taxon>Streptomyces</taxon>
    </lineage>
</organism>
<gene>
    <name evidence="2" type="ORF">SAMN02787118_115213</name>
</gene>
<evidence type="ECO:0000313" key="2">
    <source>
        <dbReference type="EMBL" id="SFG08590.1"/>
    </source>
</evidence>
<sequence length="368" mass="39650">MADLGVTVTCVAGQVVEEAARPADRVTVPVEPPGSEVVGAGVHPDHTVREGRFQRNRRGGRVLPAGGQVPAAPRDIQVDTVGDGPVGLHSVGPLRTPVREGDSGSEDVPTVPGVGEFRQRGRKLDTDLTVRGDADGLVPVSLPGFPVSGEEPALRLPPLPPLCLGEPGLGQVVPGTRQPFAASHRVNPSGLPVLNGRRVPVLQHCQPTRLRMPLPRGPVAARSMPGSPLTHGQRQAMPDRPDPGLQAVNVRHAATPRQRPLIVAGLGDRPGPPGRRQRRQLPLPRRPRVRGMLQAVRAPRLEIPRGEHAKVRANQSQHSLVLGREVSQPVTHRHTRRARSDKRLSRYPQSRNRPLPAPAHHTHPRTAF</sequence>
<feature type="compositionally biased region" description="Basic residues" evidence="1">
    <location>
        <begin position="331"/>
        <end position="340"/>
    </location>
</feature>
<feature type="region of interest" description="Disordered" evidence="1">
    <location>
        <begin position="85"/>
        <end position="115"/>
    </location>
</feature>
<reference evidence="2 3" key="1">
    <citation type="submission" date="2016-10" db="EMBL/GenBank/DDBJ databases">
        <authorList>
            <person name="de Groot N.N."/>
        </authorList>
    </citation>
    <scope>NUCLEOTIDE SEQUENCE [LARGE SCALE GENOMIC DNA]</scope>
    <source>
        <strain evidence="2 3">OK461</strain>
    </source>
</reference>
<feature type="compositionally biased region" description="Basic residues" evidence="1">
    <location>
        <begin position="275"/>
        <end position="287"/>
    </location>
</feature>
<feature type="region of interest" description="Disordered" evidence="1">
    <location>
        <begin position="263"/>
        <end position="287"/>
    </location>
</feature>